<evidence type="ECO:0000256" key="4">
    <source>
        <dbReference type="PROSITE-ProRule" id="PRU00175"/>
    </source>
</evidence>
<dbReference type="Gene3D" id="3.30.40.10">
    <property type="entry name" value="Zinc/RING finger domain, C3HC4 (zinc finger)"/>
    <property type="match status" value="1"/>
</dbReference>
<protein>
    <recommendedName>
        <fullName evidence="6">RING-type domain-containing protein</fullName>
    </recommendedName>
</protein>
<evidence type="ECO:0000259" key="6">
    <source>
        <dbReference type="PROSITE" id="PS50089"/>
    </source>
</evidence>
<dbReference type="InterPro" id="IPR001841">
    <property type="entry name" value="Znf_RING"/>
</dbReference>
<gene>
    <name evidence="7" type="ORF">K7432_000069</name>
</gene>
<dbReference type="CDD" id="cd16449">
    <property type="entry name" value="RING-HC"/>
    <property type="match status" value="1"/>
</dbReference>
<evidence type="ECO:0000256" key="5">
    <source>
        <dbReference type="SAM" id="MobiDB-lite"/>
    </source>
</evidence>
<dbReference type="InterPro" id="IPR017907">
    <property type="entry name" value="Znf_RING_CS"/>
</dbReference>
<keyword evidence="1" id="KW-0479">Metal-binding</keyword>
<feature type="compositionally biased region" description="Basic and acidic residues" evidence="5">
    <location>
        <begin position="101"/>
        <end position="114"/>
    </location>
</feature>
<keyword evidence="3" id="KW-0862">Zinc</keyword>
<keyword evidence="2 4" id="KW-0863">Zinc-finger</keyword>
<name>A0ABR2WBR3_9FUNG</name>
<feature type="region of interest" description="Disordered" evidence="5">
    <location>
        <begin position="32"/>
        <end position="54"/>
    </location>
</feature>
<dbReference type="SUPFAM" id="SSF57850">
    <property type="entry name" value="RING/U-box"/>
    <property type="match status" value="1"/>
</dbReference>
<dbReference type="EMBL" id="JASJQH010006877">
    <property type="protein sequence ID" value="KAK9729661.1"/>
    <property type="molecule type" value="Genomic_DNA"/>
</dbReference>
<evidence type="ECO:0000313" key="8">
    <source>
        <dbReference type="Proteomes" id="UP001479436"/>
    </source>
</evidence>
<keyword evidence="8" id="KW-1185">Reference proteome</keyword>
<dbReference type="PROSITE" id="PS00518">
    <property type="entry name" value="ZF_RING_1"/>
    <property type="match status" value="1"/>
</dbReference>
<feature type="domain" description="RING-type" evidence="6">
    <location>
        <begin position="476"/>
        <end position="514"/>
    </location>
</feature>
<reference evidence="7 8" key="1">
    <citation type="submission" date="2023-04" db="EMBL/GenBank/DDBJ databases">
        <title>Genome of Basidiobolus ranarum AG-B5.</title>
        <authorList>
            <person name="Stajich J.E."/>
            <person name="Carter-House D."/>
            <person name="Gryganskyi A."/>
        </authorList>
    </citation>
    <scope>NUCLEOTIDE SEQUENCE [LARGE SCALE GENOMIC DNA]</scope>
    <source>
        <strain evidence="7 8">AG-B5</strain>
    </source>
</reference>
<feature type="region of interest" description="Disordered" evidence="5">
    <location>
        <begin position="365"/>
        <end position="397"/>
    </location>
</feature>
<organism evidence="7 8">
    <name type="scientific">Basidiobolus ranarum</name>
    <dbReference type="NCBI Taxonomy" id="34480"/>
    <lineage>
        <taxon>Eukaryota</taxon>
        <taxon>Fungi</taxon>
        <taxon>Fungi incertae sedis</taxon>
        <taxon>Zoopagomycota</taxon>
        <taxon>Entomophthoromycotina</taxon>
        <taxon>Basidiobolomycetes</taxon>
        <taxon>Basidiobolales</taxon>
        <taxon>Basidiobolaceae</taxon>
        <taxon>Basidiobolus</taxon>
    </lineage>
</organism>
<evidence type="ECO:0000256" key="3">
    <source>
        <dbReference type="ARBA" id="ARBA00022833"/>
    </source>
</evidence>
<dbReference type="Pfam" id="PF13920">
    <property type="entry name" value="zf-C3HC4_3"/>
    <property type="match status" value="1"/>
</dbReference>
<proteinExistence type="predicted"/>
<evidence type="ECO:0000256" key="1">
    <source>
        <dbReference type="ARBA" id="ARBA00022723"/>
    </source>
</evidence>
<evidence type="ECO:0000256" key="2">
    <source>
        <dbReference type="ARBA" id="ARBA00022771"/>
    </source>
</evidence>
<feature type="compositionally biased region" description="Polar residues" evidence="5">
    <location>
        <begin position="365"/>
        <end position="393"/>
    </location>
</feature>
<sequence length="525" mass="58953">MKSFRNNNTTNSSFSLDFDLNSSYDVHFSDLGDSKSNDITSRNSNQTPQRTTHNYFIPPESPLAASFFKTPKQPSQTVNGDLFGVRTTTPRTRPFERKLFGASNKEDTPHKSDPELFSTGPETPQFKSQGRNLFSRLESTRTFKPALNDDLFADNTSIFKLSETKPLFKAPEPEIKTRAAPNGRGVLEDSFGLGSFDDVFITEEDLEKAREKLAEDQVKTNEQVWFEHLENLLTVGKNNTETHLNVKHSFEGVSICSNYITLGYGNLNICQNGLKWEGKLISRGKAKESQVDSSTPTRLDNEMLTFGFEVTTDIRYKSLPDDHPTILFTIGEDKFFQFLFKKGEEKKAENFADLIKAARGDFNTRNTPARVTKSANLNSMSNSEDAKGSSNPLPKSPLNLKTLLQNETYKTLVEEAQARRQEMIQLAETEYKSTIASLMVSYENEQLSAQTPSASSCPLGIVDSPVRPAHAPIEECQLCFSVEESKVIKPCGHRMCEECAIRLKDISDRCPWDRVVYSSIEDISG</sequence>
<accession>A0ABR2WBR3</accession>
<comment type="caution">
    <text evidence="7">The sequence shown here is derived from an EMBL/GenBank/DDBJ whole genome shotgun (WGS) entry which is preliminary data.</text>
</comment>
<feature type="compositionally biased region" description="Polar residues" evidence="5">
    <location>
        <begin position="37"/>
        <end position="54"/>
    </location>
</feature>
<dbReference type="Proteomes" id="UP001479436">
    <property type="component" value="Unassembled WGS sequence"/>
</dbReference>
<evidence type="ECO:0000313" key="7">
    <source>
        <dbReference type="EMBL" id="KAK9729661.1"/>
    </source>
</evidence>
<dbReference type="InterPro" id="IPR013083">
    <property type="entry name" value="Znf_RING/FYVE/PHD"/>
</dbReference>
<dbReference type="PROSITE" id="PS50089">
    <property type="entry name" value="ZF_RING_2"/>
    <property type="match status" value="1"/>
</dbReference>
<feature type="region of interest" description="Disordered" evidence="5">
    <location>
        <begin position="101"/>
        <end position="128"/>
    </location>
</feature>